<dbReference type="SUPFAM" id="SSF101690">
    <property type="entry name" value="PAZ domain"/>
    <property type="match status" value="1"/>
</dbReference>
<accession>A0ABM4ALP4</accession>
<dbReference type="Pfam" id="PF08699">
    <property type="entry name" value="ArgoL1"/>
    <property type="match status" value="1"/>
</dbReference>
<dbReference type="Pfam" id="PF16488">
    <property type="entry name" value="ArgoL2"/>
    <property type="match status" value="1"/>
</dbReference>
<dbReference type="Pfam" id="PF16486">
    <property type="entry name" value="ArgoN"/>
    <property type="match status" value="1"/>
</dbReference>
<feature type="compositionally biased region" description="Polar residues" evidence="2">
    <location>
        <begin position="163"/>
        <end position="182"/>
    </location>
</feature>
<feature type="region of interest" description="Disordered" evidence="2">
    <location>
        <begin position="147"/>
        <end position="225"/>
    </location>
</feature>
<dbReference type="SMART" id="SM00949">
    <property type="entry name" value="PAZ"/>
    <property type="match status" value="1"/>
</dbReference>
<dbReference type="InterPro" id="IPR036397">
    <property type="entry name" value="RNaseH_sf"/>
</dbReference>
<gene>
    <name evidence="6" type="primary">LOC113392083</name>
</gene>
<dbReference type="Pfam" id="PF02170">
    <property type="entry name" value="PAZ"/>
    <property type="match status" value="1"/>
</dbReference>
<dbReference type="InterPro" id="IPR012337">
    <property type="entry name" value="RNaseH-like_sf"/>
</dbReference>
<name>A0ABM4ALP4_VANTA</name>
<evidence type="ECO:0000259" key="4">
    <source>
        <dbReference type="PROSITE" id="PS50822"/>
    </source>
</evidence>
<evidence type="ECO:0000256" key="2">
    <source>
        <dbReference type="SAM" id="MobiDB-lite"/>
    </source>
</evidence>
<evidence type="ECO:0000313" key="6">
    <source>
        <dbReference type="RefSeq" id="XP_064072230.1"/>
    </source>
</evidence>
<feature type="domain" description="PAZ" evidence="3">
    <location>
        <begin position="423"/>
        <end position="539"/>
    </location>
</feature>
<dbReference type="PROSITE" id="PS50822">
    <property type="entry name" value="PIWI"/>
    <property type="match status" value="1"/>
</dbReference>
<dbReference type="InterPro" id="IPR036085">
    <property type="entry name" value="PAZ_dom_sf"/>
</dbReference>
<dbReference type="Gene3D" id="3.30.420.10">
    <property type="entry name" value="Ribonuclease H-like superfamily/Ribonuclease H"/>
    <property type="match status" value="1"/>
</dbReference>
<dbReference type="InterPro" id="IPR003100">
    <property type="entry name" value="PAZ_dom"/>
</dbReference>
<evidence type="ECO:0000256" key="1">
    <source>
        <dbReference type="RuleBase" id="RU361178"/>
    </source>
</evidence>
<sequence>MGKGGRKKNKHSEKDIGASGTSSEIQPSTSQAPIAEVQKLNIADKPEPSEPKEECFGLGIEGSSKKRPRKKKKDDTSHGDDPSAQQMTELTAAGPAQAFPKLSTGLGRGRGWAPSQMVPQAQVVPIQPIQPQVPVQPQVQPMCGWGAPQSTVQQHQQPPQRYFSATETSPQFAQPPTFSQPQSSGVGRSRGRGYAPDRSSDKTISFGSKSFETPNRLKIPTKCPGGIVTRQSRPLKLITNYLEMKIKPLKIYRYDVSIKPEKPKKLTPKAFMAVKKMKFPNHVVAFDQRKNCYSLTRLWNTSEERMNVNVELLDDNKVKMNFDVTMKATGVVDINTILQHMKNGESSLNPPTEAIQAIDVILQQGTLENYVKVGRQYFMRPKNPIDLFYGMEMWTGLFQSAIFTSRAFINIDVAHKAFPRYQSLIEALIKDFRLDPKKPLNQQRGVDYFEQFIKGLRVVARIGGGEKIREYICNGLVDPANRLTFPLNDPAEQGKTVTVEKYFEIDKKYRLRYPYLNCMWVGPKDKNIYYPMELLHISFGQPINKQLNEKQLQTMVREAATPPNERMNKIKEVTRNMNYSANASFKHFQLEVSDKFFQVDAKVLQAPKLDIGVGKPVDPRKGVWQANRFLKASALETWGLITIEADPTTCQCQSFIDMIKRVGVQMGMSVRDPLMTNFNVRMNEIHKILLTAYEKRINILFVIVPVRFRDAYEKVKRMAELEVGILTQCIKDMTASRRMSEQTVRNILLKVNSKLMGINQCLEARSVPECIKKGGVMMVGADVTHPPPDQKTIPSIAAVSASIDPKCFLYNIELSMQTPKEEIIVDFEDMMFDHLQNYRQRQNMLPRKIFVFRDGVSEGQFAQVMQSELVAIQKAYQRLDQQVKPEILFLLVQKRHHTRFFLGESNPQNVEPGTVVDSEIVHPRELDFYLVSHQALKGTARPTRYHVICNDGNIPSDEVEQLAYYLCHLYARCSRSVSYPAPTYYAHLACLRARTLTSGDRINNAELEKKPKRLRVLDRMLQHSRMFFV</sequence>
<dbReference type="CDD" id="cd02846">
    <property type="entry name" value="PAZ_argonaute_like"/>
    <property type="match status" value="1"/>
</dbReference>
<dbReference type="Proteomes" id="UP001652626">
    <property type="component" value="Chromosome 10"/>
</dbReference>
<dbReference type="PROSITE" id="PS50821">
    <property type="entry name" value="PAZ"/>
    <property type="match status" value="1"/>
</dbReference>
<dbReference type="PANTHER" id="PTHR22891">
    <property type="entry name" value="EUKARYOTIC TRANSLATION INITIATION FACTOR 2C"/>
    <property type="match status" value="1"/>
</dbReference>
<proteinExistence type="inferred from homology"/>
<dbReference type="InterPro" id="IPR032474">
    <property type="entry name" value="Argonaute_N"/>
</dbReference>
<organism evidence="5 6">
    <name type="scientific">Vanessa tameamea</name>
    <name type="common">Kamehameha butterfly</name>
    <dbReference type="NCBI Taxonomy" id="334116"/>
    <lineage>
        <taxon>Eukaryota</taxon>
        <taxon>Metazoa</taxon>
        <taxon>Ecdysozoa</taxon>
        <taxon>Arthropoda</taxon>
        <taxon>Hexapoda</taxon>
        <taxon>Insecta</taxon>
        <taxon>Pterygota</taxon>
        <taxon>Neoptera</taxon>
        <taxon>Endopterygota</taxon>
        <taxon>Lepidoptera</taxon>
        <taxon>Glossata</taxon>
        <taxon>Ditrysia</taxon>
        <taxon>Papilionoidea</taxon>
        <taxon>Nymphalidae</taxon>
        <taxon>Nymphalinae</taxon>
        <taxon>Vanessa</taxon>
    </lineage>
</organism>
<feature type="compositionally biased region" description="Polar residues" evidence="2">
    <location>
        <begin position="19"/>
        <end position="32"/>
    </location>
</feature>
<dbReference type="Gene3D" id="3.40.50.2300">
    <property type="match status" value="1"/>
</dbReference>
<dbReference type="GeneID" id="113392083"/>
<feature type="compositionally biased region" description="Basic residues" evidence="2">
    <location>
        <begin position="1"/>
        <end position="11"/>
    </location>
</feature>
<dbReference type="InterPro" id="IPR003165">
    <property type="entry name" value="Piwi"/>
</dbReference>
<reference evidence="6" key="1">
    <citation type="submission" date="2025-08" db="UniProtKB">
        <authorList>
            <consortium name="RefSeq"/>
        </authorList>
    </citation>
    <scope>IDENTIFICATION</scope>
    <source>
        <tissue evidence="6">Whole body</tissue>
    </source>
</reference>
<feature type="compositionally biased region" description="Polar residues" evidence="2">
    <location>
        <begin position="202"/>
        <end position="213"/>
    </location>
</feature>
<dbReference type="RefSeq" id="XP_064072230.1">
    <property type="nucleotide sequence ID" value="XM_064216160.1"/>
</dbReference>
<feature type="domain" description="Piwi" evidence="4">
    <location>
        <begin position="699"/>
        <end position="998"/>
    </location>
</feature>
<feature type="compositionally biased region" description="Basic and acidic residues" evidence="2">
    <location>
        <begin position="42"/>
        <end position="55"/>
    </location>
</feature>
<evidence type="ECO:0000313" key="5">
    <source>
        <dbReference type="Proteomes" id="UP001652626"/>
    </source>
</evidence>
<dbReference type="InterPro" id="IPR045246">
    <property type="entry name" value="Piwi_ago-like"/>
</dbReference>
<dbReference type="SMART" id="SM01163">
    <property type="entry name" value="DUF1785"/>
    <property type="match status" value="1"/>
</dbReference>
<dbReference type="Pfam" id="PF02171">
    <property type="entry name" value="Piwi"/>
    <property type="match status" value="1"/>
</dbReference>
<feature type="compositionally biased region" description="Low complexity" evidence="2">
    <location>
        <begin position="147"/>
        <end position="160"/>
    </location>
</feature>
<dbReference type="InterPro" id="IPR014811">
    <property type="entry name" value="ArgoL1"/>
</dbReference>
<evidence type="ECO:0000259" key="3">
    <source>
        <dbReference type="PROSITE" id="PS50821"/>
    </source>
</evidence>
<dbReference type="Gene3D" id="2.170.260.10">
    <property type="entry name" value="paz domain"/>
    <property type="match status" value="1"/>
</dbReference>
<dbReference type="InterPro" id="IPR032472">
    <property type="entry name" value="ArgoL2"/>
</dbReference>
<dbReference type="SMART" id="SM00950">
    <property type="entry name" value="Piwi"/>
    <property type="match status" value="1"/>
</dbReference>
<comment type="similarity">
    <text evidence="1">Belongs to the argonaute family.</text>
</comment>
<keyword evidence="5" id="KW-1185">Reference proteome</keyword>
<dbReference type="SUPFAM" id="SSF53098">
    <property type="entry name" value="Ribonuclease H-like"/>
    <property type="match status" value="1"/>
</dbReference>
<feature type="region of interest" description="Disordered" evidence="2">
    <location>
        <begin position="1"/>
        <end position="114"/>
    </location>
</feature>
<protein>
    <submittedName>
        <fullName evidence="6">Protein argonaute-2-like</fullName>
    </submittedName>
</protein>
<dbReference type="CDD" id="cd04657">
    <property type="entry name" value="Piwi_ago-like"/>
    <property type="match status" value="1"/>
</dbReference>